<dbReference type="PANTHER" id="PTHR37197:SF2">
    <property type="entry name" value="F19K23.17 PROTEIN"/>
    <property type="match status" value="1"/>
</dbReference>
<organism evidence="2 3">
    <name type="scientific">Tetrabaena socialis</name>
    <dbReference type="NCBI Taxonomy" id="47790"/>
    <lineage>
        <taxon>Eukaryota</taxon>
        <taxon>Viridiplantae</taxon>
        <taxon>Chlorophyta</taxon>
        <taxon>core chlorophytes</taxon>
        <taxon>Chlorophyceae</taxon>
        <taxon>CS clade</taxon>
        <taxon>Chlamydomonadales</taxon>
        <taxon>Tetrabaenaceae</taxon>
        <taxon>Tetrabaena</taxon>
    </lineage>
</organism>
<gene>
    <name evidence="2" type="ORF">TSOC_006682</name>
</gene>
<dbReference type="Pfam" id="PF25286">
    <property type="entry name" value="DUF7876"/>
    <property type="match status" value="1"/>
</dbReference>
<name>A0A2J8A2Y5_9CHLO</name>
<reference evidence="2 3" key="1">
    <citation type="journal article" date="2017" name="Mol. Biol. Evol.">
        <title>The 4-celled Tetrabaena socialis nuclear genome reveals the essential components for genetic control of cell number at the origin of multicellularity in the volvocine lineage.</title>
        <authorList>
            <person name="Featherston J."/>
            <person name="Arakaki Y."/>
            <person name="Hanschen E.R."/>
            <person name="Ferris P.J."/>
            <person name="Michod R.E."/>
            <person name="Olson B.J.S.C."/>
            <person name="Nozaki H."/>
            <person name="Durand P.M."/>
        </authorList>
    </citation>
    <scope>NUCLEOTIDE SEQUENCE [LARGE SCALE GENOMIC DNA]</scope>
    <source>
        <strain evidence="2 3">NIES-571</strain>
    </source>
</reference>
<evidence type="ECO:0000313" key="3">
    <source>
        <dbReference type="Proteomes" id="UP000236333"/>
    </source>
</evidence>
<proteinExistence type="predicted"/>
<dbReference type="OrthoDB" id="566476at2759"/>
<dbReference type="AlphaFoldDB" id="A0A2J8A2Y5"/>
<feature type="domain" description="DUF7876" evidence="1">
    <location>
        <begin position="2"/>
        <end position="145"/>
    </location>
</feature>
<accession>A0A2J8A2Y5</accession>
<comment type="caution">
    <text evidence="2">The sequence shown here is derived from an EMBL/GenBank/DDBJ whole genome shotgun (WGS) entry which is preliminary data.</text>
</comment>
<feature type="non-terminal residue" evidence="2">
    <location>
        <position position="1"/>
    </location>
</feature>
<evidence type="ECO:0000313" key="2">
    <source>
        <dbReference type="EMBL" id="PNH06887.1"/>
    </source>
</evidence>
<keyword evidence="3" id="KW-1185">Reference proteome</keyword>
<dbReference type="PANTHER" id="PTHR37197">
    <property type="entry name" value="F19K23.17 PROTEIN"/>
    <property type="match status" value="1"/>
</dbReference>
<evidence type="ECO:0000259" key="1">
    <source>
        <dbReference type="Pfam" id="PF25286"/>
    </source>
</evidence>
<dbReference type="Proteomes" id="UP000236333">
    <property type="component" value="Unassembled WGS sequence"/>
</dbReference>
<sequence>NPALANTLYSKAMEDFTASAVLAYECGHHELDVGEQLGRLPREELQRLEGFDPAECVALVCLVWITLMLSPPSVKRWATVPAVSGPTLAQWRGFVAMIVDGYFERRMAWFPLDRLQLELAAVQELVAERARVVYTTLEQVCPQFPKD</sequence>
<protein>
    <recommendedName>
        <fullName evidence="1">DUF7876 domain-containing protein</fullName>
    </recommendedName>
</protein>
<dbReference type="InterPro" id="IPR057198">
    <property type="entry name" value="DUF7876"/>
</dbReference>
<dbReference type="EMBL" id="PGGS01000209">
    <property type="protein sequence ID" value="PNH06887.1"/>
    <property type="molecule type" value="Genomic_DNA"/>
</dbReference>